<dbReference type="AlphaFoldDB" id="A0A432YCB8"/>
<dbReference type="NCBIfam" id="NF047509">
    <property type="entry name" value="Rv3131_FMN_oxido"/>
    <property type="match status" value="1"/>
</dbReference>
<reference evidence="3" key="1">
    <citation type="journal article" date="2018" name="Front. Microbiol.">
        <title>Genome-Based Analysis Reveals the Taxonomy and Diversity of the Family Idiomarinaceae.</title>
        <authorList>
            <person name="Liu Y."/>
            <person name="Lai Q."/>
            <person name="Shao Z."/>
        </authorList>
    </citation>
    <scope>NUCLEOTIDE SEQUENCE [LARGE SCALE GENOMIC DNA]</scope>
    <source>
        <strain evidence="3">CVS-6</strain>
    </source>
</reference>
<keyword evidence="3" id="KW-1185">Reference proteome</keyword>
<dbReference type="SUPFAM" id="SSF55469">
    <property type="entry name" value="FMN-dependent nitroreductase-like"/>
    <property type="match status" value="2"/>
</dbReference>
<comment type="caution">
    <text evidence="2">The sequence shown here is derived from an EMBL/GenBank/DDBJ whole genome shotgun (WGS) entry which is preliminary data.</text>
</comment>
<organism evidence="2 3">
    <name type="scientific">Pseudidiomarina insulisalsae</name>
    <dbReference type="NCBI Taxonomy" id="575789"/>
    <lineage>
        <taxon>Bacteria</taxon>
        <taxon>Pseudomonadati</taxon>
        <taxon>Pseudomonadota</taxon>
        <taxon>Gammaproteobacteria</taxon>
        <taxon>Alteromonadales</taxon>
        <taxon>Idiomarinaceae</taxon>
        <taxon>Pseudidiomarina</taxon>
    </lineage>
</organism>
<dbReference type="PANTHER" id="PTHR23026">
    <property type="entry name" value="NADPH NITROREDUCTASE"/>
    <property type="match status" value="1"/>
</dbReference>
<evidence type="ECO:0000313" key="2">
    <source>
        <dbReference type="EMBL" id="RUO58619.1"/>
    </source>
</evidence>
<proteinExistence type="predicted"/>
<evidence type="ECO:0000259" key="1">
    <source>
        <dbReference type="Pfam" id="PF00881"/>
    </source>
</evidence>
<dbReference type="PANTHER" id="PTHR23026:SF123">
    <property type="entry name" value="NAD(P)H NITROREDUCTASE RV3131-RELATED"/>
    <property type="match status" value="1"/>
</dbReference>
<accession>A0A432YCB8</accession>
<dbReference type="OrthoDB" id="272552at2"/>
<feature type="domain" description="Nitroreductase" evidence="1">
    <location>
        <begin position="5"/>
        <end position="39"/>
    </location>
</feature>
<dbReference type="InterPro" id="IPR050627">
    <property type="entry name" value="Nitroreductase/BluB"/>
</dbReference>
<dbReference type="Proteomes" id="UP000288259">
    <property type="component" value="Unassembled WGS sequence"/>
</dbReference>
<gene>
    <name evidence="2" type="ORF">CWI71_10800</name>
</gene>
<sequence>MNSTNTAISEEQLRSLLKCAILAPSSHNTQPWRFGMADGAIMLFADRTRSLPANDPDDRELTISCGCALMNLRVAAAHAGIAVEIDACPNPDDRDLLATISFNKHASESAEEGELFDSINGRRTYRKSFASKKVSVATLKSLSSAVATENAWLEVIETKDYRQKVAELVAKGDAAQWSNPKWRKELAAWMHSRRQGDGLTVPALIAPLARFMVRNFNMGKLIGGMDKQVAEDSPALVVLGTPEDNVNDWLAAGQALQKLLLSAHAEGLQASYLNQPIQVAWLRPKLQRLLSHDGCPQILLRLGYPKEDIDATPRRSLGDVVE</sequence>
<feature type="domain" description="Nitroreductase" evidence="1">
    <location>
        <begin position="120"/>
        <end position="303"/>
    </location>
</feature>
<protein>
    <submittedName>
        <fullName evidence="2">Nitroreductase</fullName>
    </submittedName>
</protein>
<evidence type="ECO:0000313" key="3">
    <source>
        <dbReference type="Proteomes" id="UP000288259"/>
    </source>
</evidence>
<name>A0A432YCB8_9GAMM</name>
<dbReference type="Gene3D" id="3.40.109.10">
    <property type="entry name" value="NADH Oxidase"/>
    <property type="match status" value="2"/>
</dbReference>
<dbReference type="Pfam" id="PF00881">
    <property type="entry name" value="Nitroreductase"/>
    <property type="match status" value="2"/>
</dbReference>
<dbReference type="InterPro" id="IPR029479">
    <property type="entry name" value="Nitroreductase"/>
</dbReference>
<dbReference type="InterPro" id="IPR000415">
    <property type="entry name" value="Nitroreductase-like"/>
</dbReference>
<dbReference type="RefSeq" id="WP_126755276.1">
    <property type="nucleotide sequence ID" value="NZ_PIPY01000011.1"/>
</dbReference>
<dbReference type="EMBL" id="PIPY01000011">
    <property type="protein sequence ID" value="RUO58619.1"/>
    <property type="molecule type" value="Genomic_DNA"/>
</dbReference>
<dbReference type="GO" id="GO:0016491">
    <property type="term" value="F:oxidoreductase activity"/>
    <property type="evidence" value="ECO:0007669"/>
    <property type="project" value="InterPro"/>
</dbReference>